<dbReference type="RefSeq" id="WP_371943880.1">
    <property type="nucleotide sequence ID" value="NZ_JAXCEH010000019.1"/>
</dbReference>
<feature type="compositionally biased region" description="Basic and acidic residues" evidence="1">
    <location>
        <begin position="17"/>
        <end position="29"/>
    </location>
</feature>
<feature type="region of interest" description="Disordered" evidence="1">
    <location>
        <begin position="1"/>
        <end position="29"/>
    </location>
</feature>
<dbReference type="InterPro" id="IPR016181">
    <property type="entry name" value="Acyl_CoA_acyltransferase"/>
</dbReference>
<keyword evidence="4" id="KW-1185">Reference proteome</keyword>
<comment type="caution">
    <text evidence="3">The sequence shown here is derived from an EMBL/GenBank/DDBJ whole genome shotgun (WGS) entry which is preliminary data.</text>
</comment>
<dbReference type="Gene3D" id="3.40.630.30">
    <property type="match status" value="1"/>
</dbReference>
<dbReference type="PANTHER" id="PTHR43441:SF10">
    <property type="entry name" value="ACETYLTRANSFERASE"/>
    <property type="match status" value="1"/>
</dbReference>
<organism evidence="3 4">
    <name type="scientific">Actinomadura chokoriensis</name>
    <dbReference type="NCBI Taxonomy" id="454156"/>
    <lineage>
        <taxon>Bacteria</taxon>
        <taxon>Bacillati</taxon>
        <taxon>Actinomycetota</taxon>
        <taxon>Actinomycetes</taxon>
        <taxon>Streptosporangiales</taxon>
        <taxon>Thermomonosporaceae</taxon>
        <taxon>Actinomadura</taxon>
    </lineage>
</organism>
<dbReference type="InterPro" id="IPR051908">
    <property type="entry name" value="Ribosomal_N-acetyltransferase"/>
</dbReference>
<protein>
    <submittedName>
        <fullName evidence="3">GNAT family N-acetyltransferase</fullName>
    </submittedName>
</protein>
<sequence length="219" mass="24291">MDMNADYTMTPAGDAGRALEDSPRTRPDLADQGHEEMIAEIDLGHGLRLRTLTTHDVALVVEATSTETARALWGPHLGPYTSRDARAALSAWDPAAESQASYGILKHDRLLGALGLMIDGPRSAELAYWVRPESRRQGLALRGITALTRWTHDELGIDRVWLEIEPANTPSLGLAGRAGYRFEQRIPNHCRAWTSPDPGHDTWHDCMIWEHTDPRTSAI</sequence>
<reference evidence="3 4" key="1">
    <citation type="submission" date="2023-11" db="EMBL/GenBank/DDBJ databases">
        <title>Actinomadura monticuli sp. nov., isolated from volcanic ash.</title>
        <authorList>
            <person name="Lee S.D."/>
            <person name="Yang H."/>
            <person name="Kim I.S."/>
        </authorList>
    </citation>
    <scope>NUCLEOTIDE SEQUENCE [LARGE SCALE GENOMIC DNA]</scope>
    <source>
        <strain evidence="3 4">DSM 45346</strain>
    </source>
</reference>
<dbReference type="InterPro" id="IPR000182">
    <property type="entry name" value="GNAT_dom"/>
</dbReference>
<feature type="domain" description="N-acetyltransferase" evidence="2">
    <location>
        <begin position="47"/>
        <end position="198"/>
    </location>
</feature>
<evidence type="ECO:0000313" key="3">
    <source>
        <dbReference type="EMBL" id="MFA1557137.1"/>
    </source>
</evidence>
<proteinExistence type="predicted"/>
<name>A0ABV4R4R0_9ACTN</name>
<dbReference type="PANTHER" id="PTHR43441">
    <property type="entry name" value="RIBOSOMAL-PROTEIN-SERINE ACETYLTRANSFERASE"/>
    <property type="match status" value="1"/>
</dbReference>
<dbReference type="Pfam" id="PF13302">
    <property type="entry name" value="Acetyltransf_3"/>
    <property type="match status" value="1"/>
</dbReference>
<accession>A0ABV4R4R0</accession>
<evidence type="ECO:0000256" key="1">
    <source>
        <dbReference type="SAM" id="MobiDB-lite"/>
    </source>
</evidence>
<dbReference type="EMBL" id="JAXCEH010000019">
    <property type="protein sequence ID" value="MFA1557137.1"/>
    <property type="molecule type" value="Genomic_DNA"/>
</dbReference>
<dbReference type="PROSITE" id="PS51186">
    <property type="entry name" value="GNAT"/>
    <property type="match status" value="1"/>
</dbReference>
<evidence type="ECO:0000259" key="2">
    <source>
        <dbReference type="PROSITE" id="PS51186"/>
    </source>
</evidence>
<dbReference type="CDD" id="cd04301">
    <property type="entry name" value="NAT_SF"/>
    <property type="match status" value="1"/>
</dbReference>
<dbReference type="SUPFAM" id="SSF55729">
    <property type="entry name" value="Acyl-CoA N-acyltransferases (Nat)"/>
    <property type="match status" value="1"/>
</dbReference>
<evidence type="ECO:0000313" key="4">
    <source>
        <dbReference type="Proteomes" id="UP001569904"/>
    </source>
</evidence>
<gene>
    <name evidence="3" type="ORF">SM436_25960</name>
</gene>
<dbReference type="Proteomes" id="UP001569904">
    <property type="component" value="Unassembled WGS sequence"/>
</dbReference>